<dbReference type="GO" id="GO:0045259">
    <property type="term" value="C:proton-transporting ATP synthase complex"/>
    <property type="evidence" value="ECO:0007669"/>
    <property type="project" value="InterPro"/>
</dbReference>
<protein>
    <recommendedName>
        <fullName evidence="4">ATP synthase subunit a, chloroplastic</fullName>
    </recommendedName>
</protein>
<dbReference type="GO" id="GO:0015986">
    <property type="term" value="P:proton motive force-driven ATP synthesis"/>
    <property type="evidence" value="ECO:0007669"/>
    <property type="project" value="InterPro"/>
</dbReference>
<reference evidence="2" key="3">
    <citation type="journal article" date="2017" name="Nature">
        <title>Genome sequence of the progenitor of the wheat D genome Aegilops tauschii.</title>
        <authorList>
            <person name="Luo M.C."/>
            <person name="Gu Y.Q."/>
            <person name="Puiu D."/>
            <person name="Wang H."/>
            <person name="Twardziok S.O."/>
            <person name="Deal K.R."/>
            <person name="Huo N."/>
            <person name="Zhu T."/>
            <person name="Wang L."/>
            <person name="Wang Y."/>
            <person name="McGuire P.E."/>
            <person name="Liu S."/>
            <person name="Long H."/>
            <person name="Ramasamy R.K."/>
            <person name="Rodriguez J.C."/>
            <person name="Van S.L."/>
            <person name="Yuan L."/>
            <person name="Wang Z."/>
            <person name="Xia Z."/>
            <person name="Xiao L."/>
            <person name="Anderson O.D."/>
            <person name="Ouyang S."/>
            <person name="Liang Y."/>
            <person name="Zimin A.V."/>
            <person name="Pertea G."/>
            <person name="Qi P."/>
            <person name="Bennetzen J.L."/>
            <person name="Dai X."/>
            <person name="Dawson M.W."/>
            <person name="Muller H.G."/>
            <person name="Kugler K."/>
            <person name="Rivarola-Duarte L."/>
            <person name="Spannagl M."/>
            <person name="Mayer K.F.X."/>
            <person name="Lu F.H."/>
            <person name="Bevan M.W."/>
            <person name="Leroy P."/>
            <person name="Li P."/>
            <person name="You F.M."/>
            <person name="Sun Q."/>
            <person name="Liu Z."/>
            <person name="Lyons E."/>
            <person name="Wicker T."/>
            <person name="Salzberg S.L."/>
            <person name="Devos K.M."/>
            <person name="Dvorak J."/>
        </authorList>
    </citation>
    <scope>NUCLEOTIDE SEQUENCE [LARGE SCALE GENOMIC DNA]</scope>
    <source>
        <strain evidence="2">cv. AL8/78</strain>
    </source>
</reference>
<evidence type="ECO:0000313" key="3">
    <source>
        <dbReference type="Proteomes" id="UP000015105"/>
    </source>
</evidence>
<evidence type="ECO:0000256" key="1">
    <source>
        <dbReference type="SAM" id="Phobius"/>
    </source>
</evidence>
<keyword evidence="3" id="KW-1185">Reference proteome</keyword>
<reference evidence="2" key="4">
    <citation type="submission" date="2019-03" db="UniProtKB">
        <authorList>
            <consortium name="EnsemblPlants"/>
        </authorList>
    </citation>
    <scope>IDENTIFICATION</scope>
</reference>
<dbReference type="AlphaFoldDB" id="A0A453I0S0"/>
<dbReference type="PANTHER" id="PTHR42823:SF3">
    <property type="entry name" value="ATP SYNTHASE SUBUNIT A, CHLOROPLASTIC"/>
    <property type="match status" value="1"/>
</dbReference>
<dbReference type="Pfam" id="PF00119">
    <property type="entry name" value="ATP-synt_A"/>
    <property type="match status" value="1"/>
</dbReference>
<organism evidence="2 3">
    <name type="scientific">Aegilops tauschii subsp. strangulata</name>
    <name type="common">Goatgrass</name>
    <dbReference type="NCBI Taxonomy" id="200361"/>
    <lineage>
        <taxon>Eukaryota</taxon>
        <taxon>Viridiplantae</taxon>
        <taxon>Streptophyta</taxon>
        <taxon>Embryophyta</taxon>
        <taxon>Tracheophyta</taxon>
        <taxon>Spermatophyta</taxon>
        <taxon>Magnoliopsida</taxon>
        <taxon>Liliopsida</taxon>
        <taxon>Poales</taxon>
        <taxon>Poaceae</taxon>
        <taxon>BOP clade</taxon>
        <taxon>Pooideae</taxon>
        <taxon>Triticodae</taxon>
        <taxon>Triticeae</taxon>
        <taxon>Triticinae</taxon>
        <taxon>Aegilops</taxon>
    </lineage>
</organism>
<sequence>MNIIRCSIKTLKGLYDISGVEVGQHFYWQIGGPVVIAVRNTQTIPTDGQNFFECVLEFIRDLSKTRIGEEYGPWVPFIGTTFLFIFVLNWSGALLPWKIIDGIFLCWS</sequence>
<reference evidence="2" key="5">
    <citation type="journal article" date="2021" name="G3 (Bethesda)">
        <title>Aegilops tauschii genome assembly Aet v5.0 features greater sequence contiguity and improved annotation.</title>
        <authorList>
            <person name="Wang L."/>
            <person name="Zhu T."/>
            <person name="Rodriguez J.C."/>
            <person name="Deal K.R."/>
            <person name="Dubcovsky J."/>
            <person name="McGuire P.E."/>
            <person name="Lux T."/>
            <person name="Spannagl M."/>
            <person name="Mayer K.F.X."/>
            <person name="Baldrich P."/>
            <person name="Meyers B.C."/>
            <person name="Huo N."/>
            <person name="Gu Y.Q."/>
            <person name="Zhou H."/>
            <person name="Devos K.M."/>
            <person name="Bennetzen J.L."/>
            <person name="Unver T."/>
            <person name="Budak H."/>
            <person name="Gulick P.J."/>
            <person name="Galiba G."/>
            <person name="Kalapos B."/>
            <person name="Nelson D.R."/>
            <person name="Li P."/>
            <person name="You F.M."/>
            <person name="Luo M.C."/>
            <person name="Dvorak J."/>
        </authorList>
    </citation>
    <scope>NUCLEOTIDE SEQUENCE [LARGE SCALE GENOMIC DNA]</scope>
    <source>
        <strain evidence="2">cv. AL8/78</strain>
    </source>
</reference>
<dbReference type="EnsemblPlants" id="AET4Gv20388400.2">
    <property type="protein sequence ID" value="AET4Gv20388400.2"/>
    <property type="gene ID" value="AET4Gv20388400"/>
</dbReference>
<feature type="transmembrane region" description="Helical" evidence="1">
    <location>
        <begin position="74"/>
        <end position="95"/>
    </location>
</feature>
<accession>A0A453I0S0</accession>
<keyword evidence="1" id="KW-0812">Transmembrane</keyword>
<dbReference type="PANTHER" id="PTHR42823">
    <property type="entry name" value="ATP SYNTHASE SUBUNIT A, CHLOROPLASTIC"/>
    <property type="match status" value="1"/>
</dbReference>
<proteinExistence type="predicted"/>
<dbReference type="InterPro" id="IPR000568">
    <property type="entry name" value="ATP_synth_F0_asu"/>
</dbReference>
<evidence type="ECO:0008006" key="4">
    <source>
        <dbReference type="Google" id="ProtNLM"/>
    </source>
</evidence>
<reference evidence="3" key="2">
    <citation type="journal article" date="2017" name="Nat. Plants">
        <title>The Aegilops tauschii genome reveals multiple impacts of transposons.</title>
        <authorList>
            <person name="Zhao G."/>
            <person name="Zou C."/>
            <person name="Li K."/>
            <person name="Wang K."/>
            <person name="Li T."/>
            <person name="Gao L."/>
            <person name="Zhang X."/>
            <person name="Wang H."/>
            <person name="Yang Z."/>
            <person name="Liu X."/>
            <person name="Jiang W."/>
            <person name="Mao L."/>
            <person name="Kong X."/>
            <person name="Jiao Y."/>
            <person name="Jia J."/>
        </authorList>
    </citation>
    <scope>NUCLEOTIDE SEQUENCE [LARGE SCALE GENOMIC DNA]</scope>
    <source>
        <strain evidence="3">cv. AL8/78</strain>
    </source>
</reference>
<dbReference type="Proteomes" id="UP000015105">
    <property type="component" value="Chromosome 4D"/>
</dbReference>
<dbReference type="InterPro" id="IPR045082">
    <property type="entry name" value="ATP_syn_F0_a_bact/chloroplast"/>
</dbReference>
<reference evidence="3" key="1">
    <citation type="journal article" date="2014" name="Science">
        <title>Ancient hybridizations among the ancestral genomes of bread wheat.</title>
        <authorList>
            <consortium name="International Wheat Genome Sequencing Consortium,"/>
            <person name="Marcussen T."/>
            <person name="Sandve S.R."/>
            <person name="Heier L."/>
            <person name="Spannagl M."/>
            <person name="Pfeifer M."/>
            <person name="Jakobsen K.S."/>
            <person name="Wulff B.B."/>
            <person name="Steuernagel B."/>
            <person name="Mayer K.F."/>
            <person name="Olsen O.A."/>
        </authorList>
    </citation>
    <scope>NUCLEOTIDE SEQUENCE [LARGE SCALE GENOMIC DNA]</scope>
    <source>
        <strain evidence="3">cv. AL8/78</strain>
    </source>
</reference>
<keyword evidence="1" id="KW-1133">Transmembrane helix</keyword>
<dbReference type="GO" id="GO:0015078">
    <property type="term" value="F:proton transmembrane transporter activity"/>
    <property type="evidence" value="ECO:0007669"/>
    <property type="project" value="InterPro"/>
</dbReference>
<dbReference type="Gramene" id="AET4Gv20388400.2">
    <property type="protein sequence ID" value="AET4Gv20388400.2"/>
    <property type="gene ID" value="AET4Gv20388400"/>
</dbReference>
<name>A0A453I0S0_AEGTS</name>
<keyword evidence="1" id="KW-0472">Membrane</keyword>
<evidence type="ECO:0000313" key="2">
    <source>
        <dbReference type="EnsemblPlants" id="AET4Gv20388400.2"/>
    </source>
</evidence>